<proteinExistence type="predicted"/>
<feature type="region of interest" description="Disordered" evidence="1">
    <location>
        <begin position="249"/>
        <end position="278"/>
    </location>
</feature>
<sequence>MLRRGGRELARAIAGVVDARSGAVSRAGDALQRLHAARGSRSSSPRDVHGSTALLSSSSDASGGSSPRMDVWRAWMGYGEGERGRRDDGTHPAGALARGHRRLRRTHAPRATWDPERVFNDLIIKHSRRTESLLALIGGTHEDAWEIVTFENDDAKADDHDAMPVKREWRPVNVATAANRLVNVSLKASRASKEPSDRLGAALTVLRDERYATLVGMIASTVDEFGPVETATTLKALACMQMYADNARVTSPHQTLSRSSRQPSAKKKENEDGEETNDARVDLHLAEGLARAVTRNAHRMHARLLALTLPALRFLPGVSKLIDAETHSTLARAAKVAARSGALGAVEAANVAYAMTRIPPLLRVVNEPTNRTKGGEEAEGGGEEEASCAAALAARIAETAGDMDRRCVALSLDSITRLRLGGDDGGNGEPSHLLRTLREALGAAVARVELEVTPQRRLGSGTEWERMRAGLRRLGLEPPGRWETWPAGGGRRGGRRGVDGEEAGEGGRSKEGAENE</sequence>
<keyword evidence="3" id="KW-1185">Reference proteome</keyword>
<dbReference type="AlphaFoldDB" id="C1EIB6"/>
<evidence type="ECO:0000313" key="3">
    <source>
        <dbReference type="Proteomes" id="UP000002009"/>
    </source>
</evidence>
<dbReference type="Proteomes" id="UP000002009">
    <property type="component" value="Chromosome 15"/>
</dbReference>
<dbReference type="RefSeq" id="XP_002506394.1">
    <property type="nucleotide sequence ID" value="XM_002506348.1"/>
</dbReference>
<feature type="region of interest" description="Disordered" evidence="1">
    <location>
        <begin position="82"/>
        <end position="103"/>
    </location>
</feature>
<gene>
    <name evidence="2" type="ORF">MICPUN_64519</name>
</gene>
<organism evidence="2 3">
    <name type="scientific">Micromonas commoda (strain RCC299 / NOUM17 / CCMP2709)</name>
    <name type="common">Picoplanktonic green alga</name>
    <dbReference type="NCBI Taxonomy" id="296587"/>
    <lineage>
        <taxon>Eukaryota</taxon>
        <taxon>Viridiplantae</taxon>
        <taxon>Chlorophyta</taxon>
        <taxon>Mamiellophyceae</taxon>
        <taxon>Mamiellales</taxon>
        <taxon>Mamiellaceae</taxon>
        <taxon>Micromonas</taxon>
    </lineage>
</organism>
<feature type="region of interest" description="Disordered" evidence="1">
    <location>
        <begin position="35"/>
        <end position="67"/>
    </location>
</feature>
<dbReference type="EMBL" id="CP001333">
    <property type="protein sequence ID" value="ACO67652.1"/>
    <property type="molecule type" value="Genomic_DNA"/>
</dbReference>
<feature type="region of interest" description="Disordered" evidence="1">
    <location>
        <begin position="475"/>
        <end position="516"/>
    </location>
</feature>
<dbReference type="KEGG" id="mis:MICPUN_64519"/>
<feature type="compositionally biased region" description="Low complexity" evidence="1">
    <location>
        <begin position="50"/>
        <end position="66"/>
    </location>
</feature>
<protein>
    <submittedName>
        <fullName evidence="2">Uncharacterized protein</fullName>
    </submittedName>
</protein>
<evidence type="ECO:0000313" key="2">
    <source>
        <dbReference type="EMBL" id="ACO67652.1"/>
    </source>
</evidence>
<evidence type="ECO:0000256" key="1">
    <source>
        <dbReference type="SAM" id="MobiDB-lite"/>
    </source>
</evidence>
<name>C1EIB6_MICCC</name>
<dbReference type="GeneID" id="8249505"/>
<feature type="compositionally biased region" description="Basic and acidic residues" evidence="1">
    <location>
        <begin position="505"/>
        <end position="516"/>
    </location>
</feature>
<dbReference type="InParanoid" id="C1EIB6"/>
<feature type="compositionally biased region" description="Polar residues" evidence="1">
    <location>
        <begin position="249"/>
        <end position="263"/>
    </location>
</feature>
<accession>C1EIB6</accession>
<reference evidence="2 3" key="1">
    <citation type="journal article" date="2009" name="Science">
        <title>Green evolution and dynamic adaptations revealed by genomes of the marine picoeukaryotes Micromonas.</title>
        <authorList>
            <person name="Worden A.Z."/>
            <person name="Lee J.H."/>
            <person name="Mock T."/>
            <person name="Rouze P."/>
            <person name="Simmons M.P."/>
            <person name="Aerts A.L."/>
            <person name="Allen A.E."/>
            <person name="Cuvelier M.L."/>
            <person name="Derelle E."/>
            <person name="Everett M.V."/>
            <person name="Foulon E."/>
            <person name="Grimwood J."/>
            <person name="Gundlach H."/>
            <person name="Henrissat B."/>
            <person name="Napoli C."/>
            <person name="McDonald S.M."/>
            <person name="Parker M.S."/>
            <person name="Rombauts S."/>
            <person name="Salamov A."/>
            <person name="Von Dassow P."/>
            <person name="Badger J.H."/>
            <person name="Coutinho P.M."/>
            <person name="Demir E."/>
            <person name="Dubchak I."/>
            <person name="Gentemann C."/>
            <person name="Eikrem W."/>
            <person name="Gready J.E."/>
            <person name="John U."/>
            <person name="Lanier W."/>
            <person name="Lindquist E.A."/>
            <person name="Lucas S."/>
            <person name="Mayer K.F."/>
            <person name="Moreau H."/>
            <person name="Not F."/>
            <person name="Otillar R."/>
            <person name="Panaud O."/>
            <person name="Pangilinan J."/>
            <person name="Paulsen I."/>
            <person name="Piegu B."/>
            <person name="Poliakov A."/>
            <person name="Robbens S."/>
            <person name="Schmutz J."/>
            <person name="Toulza E."/>
            <person name="Wyss T."/>
            <person name="Zelensky A."/>
            <person name="Zhou K."/>
            <person name="Armbrust E.V."/>
            <person name="Bhattacharya D."/>
            <person name="Goodenough U.W."/>
            <person name="Van de Peer Y."/>
            <person name="Grigoriev I.V."/>
        </authorList>
    </citation>
    <scope>NUCLEOTIDE SEQUENCE [LARGE SCALE GENOMIC DNA]</scope>
    <source>
        <strain evidence="3">RCC299 / NOUM17</strain>
    </source>
</reference>